<evidence type="ECO:0000256" key="4">
    <source>
        <dbReference type="ARBA" id="ARBA00022614"/>
    </source>
</evidence>
<keyword evidence="9" id="KW-0067">ATP-binding</keyword>
<dbReference type="Gene3D" id="3.80.10.10">
    <property type="entry name" value="Ribonuclease Inhibitor"/>
    <property type="match status" value="4"/>
</dbReference>
<dbReference type="FunFam" id="3.80.10.10:FF:000213">
    <property type="entry name" value="Tyrosine-sulfated glycopeptide receptor 1"/>
    <property type="match status" value="1"/>
</dbReference>
<dbReference type="PANTHER" id="PTHR48053:SF155">
    <property type="entry name" value="LOW QUALITY PROTEIN: RECEPTOR-LIKE PROTEIN 2"/>
    <property type="match status" value="1"/>
</dbReference>
<dbReference type="GO" id="GO:0005524">
    <property type="term" value="F:ATP binding"/>
    <property type="evidence" value="ECO:0007669"/>
    <property type="project" value="UniProtKB-KW"/>
</dbReference>
<dbReference type="PRINTS" id="PR00019">
    <property type="entry name" value="LEURICHRPT"/>
</dbReference>
<dbReference type="FunFam" id="3.80.10.10:FF:000403">
    <property type="entry name" value="Receptor-like protein 2"/>
    <property type="match status" value="1"/>
</dbReference>
<comment type="similarity">
    <text evidence="2">Belongs to the RLP family.</text>
</comment>
<evidence type="ECO:0000256" key="9">
    <source>
        <dbReference type="ARBA" id="ARBA00022840"/>
    </source>
</evidence>
<evidence type="ECO:0000256" key="13">
    <source>
        <dbReference type="SAM" id="Phobius"/>
    </source>
</evidence>
<dbReference type="InterPro" id="IPR013210">
    <property type="entry name" value="LRR_N_plant-typ"/>
</dbReference>
<dbReference type="FunFam" id="3.80.10.10:FF:000530">
    <property type="entry name" value="Receptor-like protein 2"/>
    <property type="match status" value="1"/>
</dbReference>
<feature type="domain" description="Leucine-rich repeat-containing N-terminal plant-type" evidence="14">
    <location>
        <begin position="137"/>
        <end position="175"/>
    </location>
</feature>
<evidence type="ECO:0000256" key="1">
    <source>
        <dbReference type="ARBA" id="ARBA00004251"/>
    </source>
</evidence>
<evidence type="ECO:0000256" key="5">
    <source>
        <dbReference type="ARBA" id="ARBA00022692"/>
    </source>
</evidence>
<name>A0AAV5E9V1_ELECO</name>
<feature type="transmembrane region" description="Helical" evidence="13">
    <location>
        <begin position="778"/>
        <end position="798"/>
    </location>
</feature>
<evidence type="ECO:0000256" key="8">
    <source>
        <dbReference type="ARBA" id="ARBA00022741"/>
    </source>
</evidence>
<dbReference type="GO" id="GO:0005886">
    <property type="term" value="C:plasma membrane"/>
    <property type="evidence" value="ECO:0007669"/>
    <property type="project" value="UniProtKB-SubCell"/>
</dbReference>
<keyword evidence="10 13" id="KW-1133">Transmembrane helix</keyword>
<evidence type="ECO:0000256" key="2">
    <source>
        <dbReference type="ARBA" id="ARBA00009592"/>
    </source>
</evidence>
<dbReference type="Pfam" id="PF00560">
    <property type="entry name" value="LRR_1"/>
    <property type="match status" value="6"/>
</dbReference>
<accession>A0AAV5E9V1</accession>
<evidence type="ECO:0000313" key="15">
    <source>
        <dbReference type="EMBL" id="GJN19030.1"/>
    </source>
</evidence>
<reference evidence="15" key="2">
    <citation type="submission" date="2021-12" db="EMBL/GenBank/DDBJ databases">
        <title>Resequencing data analysis of finger millet.</title>
        <authorList>
            <person name="Hatakeyama M."/>
            <person name="Aluri S."/>
            <person name="Balachadran M.T."/>
            <person name="Sivarajan S.R."/>
            <person name="Poveda L."/>
            <person name="Shimizu-Inatsugi R."/>
            <person name="Schlapbach R."/>
            <person name="Sreeman S.M."/>
            <person name="Shimizu K.K."/>
        </authorList>
    </citation>
    <scope>NUCLEOTIDE SEQUENCE</scope>
</reference>
<dbReference type="GO" id="GO:0004674">
    <property type="term" value="F:protein serine/threonine kinase activity"/>
    <property type="evidence" value="ECO:0007669"/>
    <property type="project" value="UniProtKB-EC"/>
</dbReference>
<keyword evidence="6" id="KW-0732">Signal</keyword>
<dbReference type="InterPro" id="IPR032675">
    <property type="entry name" value="LRR_dom_sf"/>
</dbReference>
<keyword evidence="16" id="KW-1185">Reference proteome</keyword>
<keyword evidence="12" id="KW-0675">Receptor</keyword>
<dbReference type="InterPro" id="IPR051716">
    <property type="entry name" value="Plant_RL_S/T_kinase"/>
</dbReference>
<dbReference type="SMART" id="SM00369">
    <property type="entry name" value="LRR_TYP"/>
    <property type="match status" value="8"/>
</dbReference>
<keyword evidence="8" id="KW-0547">Nucleotide-binding</keyword>
<dbReference type="AlphaFoldDB" id="A0AAV5E9V1"/>
<keyword evidence="3" id="KW-1003">Cell membrane</keyword>
<dbReference type="EMBL" id="BQKI01000074">
    <property type="protein sequence ID" value="GJN19030.1"/>
    <property type="molecule type" value="Genomic_DNA"/>
</dbReference>
<dbReference type="InterPro" id="IPR003591">
    <property type="entry name" value="Leu-rich_rpt_typical-subtyp"/>
</dbReference>
<organism evidence="15 16">
    <name type="scientific">Eleusine coracana subsp. coracana</name>
    <dbReference type="NCBI Taxonomy" id="191504"/>
    <lineage>
        <taxon>Eukaryota</taxon>
        <taxon>Viridiplantae</taxon>
        <taxon>Streptophyta</taxon>
        <taxon>Embryophyta</taxon>
        <taxon>Tracheophyta</taxon>
        <taxon>Spermatophyta</taxon>
        <taxon>Magnoliopsida</taxon>
        <taxon>Liliopsida</taxon>
        <taxon>Poales</taxon>
        <taxon>Poaceae</taxon>
        <taxon>PACMAD clade</taxon>
        <taxon>Chloridoideae</taxon>
        <taxon>Cynodonteae</taxon>
        <taxon>Eleusininae</taxon>
        <taxon>Eleusine</taxon>
    </lineage>
</organism>
<comment type="subcellular location">
    <subcellularLocation>
        <location evidence="1">Cell membrane</location>
        <topology evidence="1">Single-pass type I membrane protein</topology>
    </subcellularLocation>
</comment>
<sequence length="815" mass="89598">MIQLANHRFTGPDAMPMNEAPMAGTPLRLVWTQVWSNHVRMCLRRWIRDQTFAIQLYRLQSENAFTWIYGDAIFSFGKLDLWAIGTTLGGPTLVSWTTPAMHSSSNNRKTKMYPIHLLGVSLVLVILSVSPASSCIQEEKTTLLQFLDGLLQDSGLSTSWQNNTNCCLWVGIVCDVDGAVAHISLASMGLEGHISPSLGNLTGLLTLNLSGNSLSSGLPPELLLSRSIVVLDVSFNKLNADLHNLPSTPDRPMKVINVSSNLFTGYFPSTTLESMKNLASLNMSNNSFTGKILSTVCVDKPFFVVLDLSYNQFHGSIPPELGNCSVLRVLRAGQNQLSGTLPAELFNITSLEHLSFPNNRLQGTLAPEHVVKLRNLVILDLGQNELNGKIPNSIANLDRLEELHLDSNNMSGQLPPALSKCSSIRTIIFKGNKLQGDLANVNFSNLPYLKVLDVRSNKFTGIVSENIYSCSNLIALRLSFNKFHGQLSPRISNLKALKFLGISHNNFTNITNTLQILSTSKTLGALLIGGNFRHETMPNYDMFYGFENLMLLGLNDCSLYGNLPGWISKLKNLAALLLDNNKLSGSIPAWINSLDSLQYLDISNNSLTGDIPTTLTEMPMLKSTHSNPLIIQLPVYVAPLLQYRTLGAVPKMLNLGNNKLTGVIPQEIGQLKALLSLNLSFNNLYGEIPQSIGKIANLQLLDLSYNNLSGAIPSVLGKLHFLSKFNISNNDIEGPVPTEGQFSTFPDSSFVGNPRLCSPTLMHHCNSAKADTISTEQYVDKVIIAIAFVMFFGVGVLYDQMVISRYIYFGQIYLK</sequence>
<evidence type="ECO:0000256" key="3">
    <source>
        <dbReference type="ARBA" id="ARBA00022475"/>
    </source>
</evidence>
<comment type="caution">
    <text evidence="15">The sequence shown here is derived from an EMBL/GenBank/DDBJ whole genome shotgun (WGS) entry which is preliminary data.</text>
</comment>
<dbReference type="SUPFAM" id="SSF52058">
    <property type="entry name" value="L domain-like"/>
    <property type="match status" value="2"/>
</dbReference>
<dbReference type="Pfam" id="PF13855">
    <property type="entry name" value="LRR_8"/>
    <property type="match status" value="2"/>
</dbReference>
<evidence type="ECO:0000256" key="6">
    <source>
        <dbReference type="ARBA" id="ARBA00022729"/>
    </source>
</evidence>
<evidence type="ECO:0000256" key="7">
    <source>
        <dbReference type="ARBA" id="ARBA00022737"/>
    </source>
</evidence>
<keyword evidence="7" id="KW-0677">Repeat</keyword>
<protein>
    <recommendedName>
        <fullName evidence="14">Leucine-rich repeat-containing N-terminal plant-type domain-containing protein</fullName>
    </recommendedName>
</protein>
<evidence type="ECO:0000259" key="14">
    <source>
        <dbReference type="Pfam" id="PF08263"/>
    </source>
</evidence>
<evidence type="ECO:0000256" key="10">
    <source>
        <dbReference type="ARBA" id="ARBA00022989"/>
    </source>
</evidence>
<keyword evidence="5 13" id="KW-0812">Transmembrane</keyword>
<dbReference type="Pfam" id="PF08263">
    <property type="entry name" value="LRRNT_2"/>
    <property type="match status" value="1"/>
</dbReference>
<evidence type="ECO:0000256" key="11">
    <source>
        <dbReference type="ARBA" id="ARBA00023136"/>
    </source>
</evidence>
<dbReference type="PANTHER" id="PTHR48053">
    <property type="entry name" value="LEUCINE RICH REPEAT FAMILY PROTEIN, EXPRESSED"/>
    <property type="match status" value="1"/>
</dbReference>
<evidence type="ECO:0000313" key="16">
    <source>
        <dbReference type="Proteomes" id="UP001054889"/>
    </source>
</evidence>
<keyword evidence="11 13" id="KW-0472">Membrane</keyword>
<keyword evidence="4" id="KW-0433">Leucine-rich repeat</keyword>
<reference evidence="15" key="1">
    <citation type="journal article" date="2018" name="DNA Res.">
        <title>Multiple hybrid de novo genome assembly of finger millet, an orphan allotetraploid crop.</title>
        <authorList>
            <person name="Hatakeyama M."/>
            <person name="Aluri S."/>
            <person name="Balachadran M.T."/>
            <person name="Sivarajan S.R."/>
            <person name="Patrignani A."/>
            <person name="Gruter S."/>
            <person name="Poveda L."/>
            <person name="Shimizu-Inatsugi R."/>
            <person name="Baeten J."/>
            <person name="Francoijs K.J."/>
            <person name="Nataraja K.N."/>
            <person name="Reddy Y.A.N."/>
            <person name="Phadnis S."/>
            <person name="Ravikumar R.L."/>
            <person name="Schlapbach R."/>
            <person name="Sreeman S.M."/>
            <person name="Shimizu K.K."/>
        </authorList>
    </citation>
    <scope>NUCLEOTIDE SEQUENCE</scope>
</reference>
<dbReference type="Proteomes" id="UP001054889">
    <property type="component" value="Unassembled WGS sequence"/>
</dbReference>
<dbReference type="InterPro" id="IPR001611">
    <property type="entry name" value="Leu-rich_rpt"/>
</dbReference>
<proteinExistence type="inferred from homology"/>
<evidence type="ECO:0000256" key="12">
    <source>
        <dbReference type="ARBA" id="ARBA00023170"/>
    </source>
</evidence>
<gene>
    <name evidence="15" type="primary">gb06261</name>
    <name evidence="15" type="ORF">PR202_gb06261</name>
</gene>